<dbReference type="AlphaFoldDB" id="A0A7G1HVT3"/>
<evidence type="ECO:0000313" key="3">
    <source>
        <dbReference type="Proteomes" id="UP000594042"/>
    </source>
</evidence>
<organism evidence="2 3">
    <name type="scientific">Coprobacter secundus subsp. similis</name>
    <dbReference type="NCBI Taxonomy" id="2751153"/>
    <lineage>
        <taxon>Bacteria</taxon>
        <taxon>Pseudomonadati</taxon>
        <taxon>Bacteroidota</taxon>
        <taxon>Bacteroidia</taxon>
        <taxon>Bacteroidales</taxon>
        <taxon>Barnesiellaceae</taxon>
        <taxon>Coprobacter</taxon>
    </lineage>
</organism>
<dbReference type="Proteomes" id="UP000594042">
    <property type="component" value="Chromosome"/>
</dbReference>
<feature type="region of interest" description="Disordered" evidence="1">
    <location>
        <begin position="1"/>
        <end position="99"/>
    </location>
</feature>
<evidence type="ECO:0000256" key="1">
    <source>
        <dbReference type="SAM" id="MobiDB-lite"/>
    </source>
</evidence>
<feature type="compositionally biased region" description="Basic residues" evidence="1">
    <location>
        <begin position="14"/>
        <end position="37"/>
    </location>
</feature>
<dbReference type="KEGG" id="copr:Cop2CBH44_20230"/>
<reference evidence="3" key="1">
    <citation type="submission" date="2020-07" db="EMBL/GenBank/DDBJ databases">
        <title>Complete genome sequencing of Coprobacter sp. strain 2CBH44.</title>
        <authorList>
            <person name="Sakamoto M."/>
            <person name="Murakami T."/>
            <person name="Mori H."/>
        </authorList>
    </citation>
    <scope>NUCLEOTIDE SEQUENCE [LARGE SCALE GENOMIC DNA]</scope>
    <source>
        <strain evidence="3">2CBH44</strain>
    </source>
</reference>
<proteinExistence type="predicted"/>
<name>A0A7G1HVT3_9BACT</name>
<sequence length="490" mass="54026">MNTWAVIPTPGNNPRRRRAGAPRAPHRRPGRHTRRGRSNGYLPNTSSRDGRSVSRPCRTPPRKNRRPGVPGCGRCEPGENPNGFPTRPPPRTARSPNAPPWGLIRYTCDTWPALPLTFALGELPDRQFHITAQLAGKPLYLHFLRFLGRVGQVLRDADLRGIDRRLNAAQTDPDLLVFTGRVVGLVDRENLRLLLVGQPQQGLNRIETVHELALVEQDLAVRVVDDRLLDHRAGNDVLDLLRHNDGLTVVFADGFIHITQIFSHIGRRERLPGLLDDELFAYPLEPSHLVYESLHDDDGDHGKKLLVFLDGIHLEDHEALREQVDVGPGVQKEVVASALVILPQGDEHVVDVEILAADPDLPLLQLAAVVVPQVLVETVKTRHDIPVGADTLDIGVHGTAQLAALGLRDLVVLGFPECQQQRLDAVLLLHVEIVVVGVERVETDGMFLGIGKIHAVLTFGLTPDQLAKTLVAVTGIHQHDMRALLPVLAD</sequence>
<accession>A0A7G1HVT3</accession>
<protein>
    <submittedName>
        <fullName evidence="2">Uncharacterized protein</fullName>
    </submittedName>
</protein>
<gene>
    <name evidence="2" type="ORF">Cop2CBH44_20230</name>
</gene>
<evidence type="ECO:0000313" key="2">
    <source>
        <dbReference type="EMBL" id="BCI63670.1"/>
    </source>
</evidence>
<dbReference type="EMBL" id="AP023322">
    <property type="protein sequence ID" value="BCI63670.1"/>
    <property type="molecule type" value="Genomic_DNA"/>
</dbReference>
<keyword evidence="3" id="KW-1185">Reference proteome</keyword>